<dbReference type="PANTHER" id="PTHR42953:SF3">
    <property type="entry name" value="HIGH-AFFINITY ZINC UPTAKE SYSTEM PROTEIN ZNUA"/>
    <property type="match status" value="1"/>
</dbReference>
<dbReference type="InterPro" id="IPR006127">
    <property type="entry name" value="ZnuA-like"/>
</dbReference>
<dbReference type="RefSeq" id="WP_133542912.1">
    <property type="nucleotide sequence ID" value="NZ_SNYQ01000001.1"/>
</dbReference>
<dbReference type="Proteomes" id="UP000295657">
    <property type="component" value="Unassembled WGS sequence"/>
</dbReference>
<comment type="subcellular location">
    <subcellularLocation>
        <location evidence="1">Periplasm</location>
    </subcellularLocation>
</comment>
<evidence type="ECO:0000256" key="10">
    <source>
        <dbReference type="ARBA" id="ARBA00023065"/>
    </source>
</evidence>
<evidence type="ECO:0000256" key="14">
    <source>
        <dbReference type="SAM" id="SignalP"/>
    </source>
</evidence>
<evidence type="ECO:0000313" key="16">
    <source>
        <dbReference type="Proteomes" id="UP000295657"/>
    </source>
</evidence>
<keyword evidence="16" id="KW-1185">Reference proteome</keyword>
<dbReference type="NCBIfam" id="NF007091">
    <property type="entry name" value="PRK09545.1"/>
    <property type="match status" value="1"/>
</dbReference>
<keyword evidence="10" id="KW-0406">Ion transport</keyword>
<keyword evidence="8" id="KW-0862">Zinc</keyword>
<evidence type="ECO:0000256" key="1">
    <source>
        <dbReference type="ARBA" id="ARBA00004418"/>
    </source>
</evidence>
<gene>
    <name evidence="15" type="ORF">EDC45_0387</name>
</gene>
<dbReference type="AlphaFoldDB" id="A0A4R6VBR6"/>
<evidence type="ECO:0000256" key="13">
    <source>
        <dbReference type="SAM" id="MobiDB-lite"/>
    </source>
</evidence>
<dbReference type="InterPro" id="IPR035520">
    <property type="entry name" value="ZnuA"/>
</dbReference>
<feature type="region of interest" description="Disordered" evidence="13">
    <location>
        <begin position="125"/>
        <end position="164"/>
    </location>
</feature>
<evidence type="ECO:0000256" key="3">
    <source>
        <dbReference type="ARBA" id="ARBA00015915"/>
    </source>
</evidence>
<keyword evidence="4" id="KW-0813">Transport</keyword>
<dbReference type="PANTHER" id="PTHR42953">
    <property type="entry name" value="HIGH-AFFINITY ZINC UPTAKE SYSTEM PROTEIN ZNUA-RELATED"/>
    <property type="match status" value="1"/>
</dbReference>
<evidence type="ECO:0000256" key="4">
    <source>
        <dbReference type="ARBA" id="ARBA00022448"/>
    </source>
</evidence>
<keyword evidence="11" id="KW-1015">Disulfide bond</keyword>
<name>A0A4R6VBR6_9PAST</name>
<feature type="compositionally biased region" description="Basic and acidic residues" evidence="13">
    <location>
        <begin position="145"/>
        <end position="164"/>
    </location>
</feature>
<evidence type="ECO:0000256" key="6">
    <source>
        <dbReference type="ARBA" id="ARBA00022729"/>
    </source>
</evidence>
<reference evidence="15 16" key="1">
    <citation type="submission" date="2019-03" db="EMBL/GenBank/DDBJ databases">
        <title>Genomic Encyclopedia of Type Strains, Phase IV (KMG-IV): sequencing the most valuable type-strain genomes for metagenomic binning, comparative biology and taxonomic classification.</title>
        <authorList>
            <person name="Goeker M."/>
        </authorList>
    </citation>
    <scope>NUCLEOTIDE SEQUENCE [LARGE SCALE GENOMIC DNA]</scope>
    <source>
        <strain evidence="15 16">DSM 28403</strain>
    </source>
</reference>
<keyword evidence="9" id="KW-0864">Zinc transport</keyword>
<comment type="function">
    <text evidence="12">Part of the ATP-binding cassette (ABC) transport system ZnuABC involved in zinc import. Binds zinc with high affinity and specificity and delivers it to the membrane permease for translocation into the cytoplasm.</text>
</comment>
<accession>A0A4R6VBR6</accession>
<dbReference type="SUPFAM" id="SSF53807">
    <property type="entry name" value="Helical backbone' metal receptor"/>
    <property type="match status" value="1"/>
</dbReference>
<sequence length="338" mass="37564">MSEFTRHIKKSVHKSAIAVAISLASYTASADIVTSVKPLGFIASSIAEGVTETQVLVPPGASPHDTYLKPSDVLLLKKADLAIWIGEDVDANFSKIINEYLGADKKLQLSELEEIEDLLIEGEEGHDHSHSHNHHSDSHEEEDAEHSHNHAHKQEGHSHAHDHHHDSSVNWHIWYSPQISHIVAQEIAERLTHIYPDKKQRIAKNLAQFEQSLATQSEKIKVQLAPYKDRGFYVFHDAYGYFNTAYGLNQTGYFTINPLVAPGAKTLAKIKQEIQQHKVSCLFAEPQFTPKVIESLSQSTGVKVGRLDPIGDNVQLGKDSYAAFLQATADSYAQCLAQ</sequence>
<evidence type="ECO:0000256" key="5">
    <source>
        <dbReference type="ARBA" id="ARBA00022723"/>
    </source>
</evidence>
<evidence type="ECO:0000256" key="12">
    <source>
        <dbReference type="ARBA" id="ARBA00045516"/>
    </source>
</evidence>
<dbReference type="OrthoDB" id="7346865at2"/>
<keyword evidence="6 14" id="KW-0732">Signal</keyword>
<evidence type="ECO:0000256" key="8">
    <source>
        <dbReference type="ARBA" id="ARBA00022833"/>
    </source>
</evidence>
<feature type="chain" id="PRO_5020598153" description="High-affinity zinc uptake system protein ZnuA" evidence="14">
    <location>
        <begin position="31"/>
        <end position="338"/>
    </location>
</feature>
<dbReference type="Gene3D" id="3.40.50.1980">
    <property type="entry name" value="Nitrogenase molybdenum iron protein domain"/>
    <property type="match status" value="3"/>
</dbReference>
<evidence type="ECO:0000256" key="2">
    <source>
        <dbReference type="ARBA" id="ARBA00011028"/>
    </source>
</evidence>
<dbReference type="Pfam" id="PF01297">
    <property type="entry name" value="ZnuA"/>
    <property type="match status" value="1"/>
</dbReference>
<dbReference type="GO" id="GO:0046872">
    <property type="term" value="F:metal ion binding"/>
    <property type="evidence" value="ECO:0007669"/>
    <property type="project" value="UniProtKB-KW"/>
</dbReference>
<keyword evidence="7" id="KW-0574">Periplasm</keyword>
<keyword evidence="5" id="KW-0479">Metal-binding</keyword>
<evidence type="ECO:0000256" key="7">
    <source>
        <dbReference type="ARBA" id="ARBA00022764"/>
    </source>
</evidence>
<dbReference type="EMBL" id="SNYQ01000001">
    <property type="protein sequence ID" value="TDQ59728.1"/>
    <property type="molecule type" value="Genomic_DNA"/>
</dbReference>
<dbReference type="CDD" id="cd01019">
    <property type="entry name" value="ZnuA"/>
    <property type="match status" value="1"/>
</dbReference>
<comment type="similarity">
    <text evidence="2">Belongs to the bacterial solute-binding protein 9 family.</text>
</comment>
<dbReference type="InterPro" id="IPR050492">
    <property type="entry name" value="Bact_metal-bind_prot9"/>
</dbReference>
<feature type="signal peptide" evidence="14">
    <location>
        <begin position="1"/>
        <end position="30"/>
    </location>
</feature>
<evidence type="ECO:0000313" key="15">
    <source>
        <dbReference type="EMBL" id="TDQ59728.1"/>
    </source>
</evidence>
<protein>
    <recommendedName>
        <fullName evidence="3">High-affinity zinc uptake system protein ZnuA</fullName>
    </recommendedName>
</protein>
<evidence type="ECO:0000256" key="11">
    <source>
        <dbReference type="ARBA" id="ARBA00023157"/>
    </source>
</evidence>
<dbReference type="GO" id="GO:0006829">
    <property type="term" value="P:zinc ion transport"/>
    <property type="evidence" value="ECO:0007669"/>
    <property type="project" value="UniProtKB-KW"/>
</dbReference>
<feature type="compositionally biased region" description="Basic and acidic residues" evidence="13">
    <location>
        <begin position="125"/>
        <end position="138"/>
    </location>
</feature>
<dbReference type="GO" id="GO:0042597">
    <property type="term" value="C:periplasmic space"/>
    <property type="evidence" value="ECO:0007669"/>
    <property type="project" value="UniProtKB-SubCell"/>
</dbReference>
<evidence type="ECO:0000256" key="9">
    <source>
        <dbReference type="ARBA" id="ARBA00022906"/>
    </source>
</evidence>
<organism evidence="15 16">
    <name type="scientific">Mesocricetibacter intestinalis</name>
    <dbReference type="NCBI Taxonomy" id="1521930"/>
    <lineage>
        <taxon>Bacteria</taxon>
        <taxon>Pseudomonadati</taxon>
        <taxon>Pseudomonadota</taxon>
        <taxon>Gammaproteobacteria</taxon>
        <taxon>Pasteurellales</taxon>
        <taxon>Pasteurellaceae</taxon>
        <taxon>Mesocricetibacter</taxon>
    </lineage>
</organism>
<comment type="caution">
    <text evidence="15">The sequence shown here is derived from an EMBL/GenBank/DDBJ whole genome shotgun (WGS) entry which is preliminary data.</text>
</comment>
<proteinExistence type="inferred from homology"/>